<evidence type="ECO:0000313" key="2">
    <source>
        <dbReference type="EMBL" id="GGI02044.1"/>
    </source>
</evidence>
<comment type="caution">
    <text evidence="2">The sequence shown here is derived from an EMBL/GenBank/DDBJ whole genome shotgun (WGS) entry which is preliminary data.</text>
</comment>
<feature type="compositionally biased region" description="Basic and acidic residues" evidence="1">
    <location>
        <begin position="78"/>
        <end position="97"/>
    </location>
</feature>
<dbReference type="Proteomes" id="UP000818603">
    <property type="component" value="Unassembled WGS sequence"/>
</dbReference>
<protein>
    <submittedName>
        <fullName evidence="2">Uncharacterized protein</fullName>
    </submittedName>
</protein>
<proteinExistence type="predicted"/>
<reference evidence="2" key="3">
    <citation type="submission" date="2020-09" db="EMBL/GenBank/DDBJ databases">
        <authorList>
            <person name="Sun Q."/>
            <person name="Zhou Y."/>
        </authorList>
    </citation>
    <scope>NUCLEOTIDE SEQUENCE</scope>
    <source>
        <strain evidence="2">CGMCC 1.14984</strain>
    </source>
</reference>
<dbReference type="Proteomes" id="UP000621856">
    <property type="component" value="Unassembled WGS sequence"/>
</dbReference>
<organism evidence="2 4">
    <name type="scientific">Aquisalinus luteolus</name>
    <dbReference type="NCBI Taxonomy" id="1566827"/>
    <lineage>
        <taxon>Bacteria</taxon>
        <taxon>Pseudomonadati</taxon>
        <taxon>Pseudomonadota</taxon>
        <taxon>Alphaproteobacteria</taxon>
        <taxon>Parvularculales</taxon>
        <taxon>Parvularculaceae</taxon>
        <taxon>Aquisalinus</taxon>
    </lineage>
</organism>
<gene>
    <name evidence="3" type="ORF">FF098_015940</name>
    <name evidence="2" type="ORF">GCM10011355_34120</name>
</gene>
<evidence type="ECO:0000256" key="1">
    <source>
        <dbReference type="SAM" id="MobiDB-lite"/>
    </source>
</evidence>
<reference evidence="3 5" key="2">
    <citation type="submission" date="2020-02" db="EMBL/GenBank/DDBJ databases">
        <title>Genome sequence of Parvularcula flava strain NH6-79.</title>
        <authorList>
            <person name="Abdul Karim M.H."/>
            <person name="Lam M.Q."/>
            <person name="Chen S.J."/>
            <person name="Yahya A."/>
            <person name="Shahir S."/>
            <person name="Shamsir M.S."/>
            <person name="Chong C.S."/>
        </authorList>
    </citation>
    <scope>NUCLEOTIDE SEQUENCE [LARGE SCALE GENOMIC DNA]</scope>
    <source>
        <strain evidence="3 5">NH6-79</strain>
    </source>
</reference>
<feature type="region of interest" description="Disordered" evidence="1">
    <location>
        <begin position="1"/>
        <end position="20"/>
    </location>
</feature>
<accession>A0A8J3ESA8</accession>
<name>A0A8J3ESA8_9PROT</name>
<sequence length="122" mass="13632">MSNNTTPSNPPVETLRDGSLKATIWRNEGESGPYFTTTFAKTYETQNGKLRDTTGFTGPELLRVAELARAAYAHTITLRRDPEPQGEQSREEPEPRRSGGGTSQYARRRSPDGLSDHFPNYD</sequence>
<evidence type="ECO:0000313" key="3">
    <source>
        <dbReference type="EMBL" id="NHK29407.1"/>
    </source>
</evidence>
<evidence type="ECO:0000313" key="5">
    <source>
        <dbReference type="Proteomes" id="UP000818603"/>
    </source>
</evidence>
<dbReference type="EMBL" id="VCJR02000005">
    <property type="protein sequence ID" value="NHK29407.1"/>
    <property type="molecule type" value="Genomic_DNA"/>
</dbReference>
<evidence type="ECO:0000313" key="4">
    <source>
        <dbReference type="Proteomes" id="UP000621856"/>
    </source>
</evidence>
<dbReference type="AlphaFoldDB" id="A0A8J3ESA8"/>
<dbReference type="RefSeq" id="WP_155142423.1">
    <property type="nucleotide sequence ID" value="NZ_BMGZ01000005.1"/>
</dbReference>
<keyword evidence="5" id="KW-1185">Reference proteome</keyword>
<dbReference type="EMBL" id="BMGZ01000005">
    <property type="protein sequence ID" value="GGI02044.1"/>
    <property type="molecule type" value="Genomic_DNA"/>
</dbReference>
<feature type="region of interest" description="Disordered" evidence="1">
    <location>
        <begin position="76"/>
        <end position="122"/>
    </location>
</feature>
<reference evidence="2" key="1">
    <citation type="journal article" date="2014" name="Int. J. Syst. Evol. Microbiol.">
        <title>Complete genome sequence of Corynebacterium casei LMG S-19264T (=DSM 44701T), isolated from a smear-ripened cheese.</title>
        <authorList>
            <consortium name="US DOE Joint Genome Institute (JGI-PGF)"/>
            <person name="Walter F."/>
            <person name="Albersmeier A."/>
            <person name="Kalinowski J."/>
            <person name="Ruckert C."/>
        </authorList>
    </citation>
    <scope>NUCLEOTIDE SEQUENCE</scope>
    <source>
        <strain evidence="2">CGMCC 1.14984</strain>
    </source>
</reference>